<reference evidence="7 8" key="1">
    <citation type="submission" date="2022-07" db="EMBL/GenBank/DDBJ databases">
        <title>Genome-wide signatures of adaptation to extreme environments.</title>
        <authorList>
            <person name="Cho C.H."/>
            <person name="Yoon H.S."/>
        </authorList>
    </citation>
    <scope>NUCLEOTIDE SEQUENCE [LARGE SCALE GENOMIC DNA]</scope>
    <source>
        <strain evidence="7 8">DBV 063 E5</strain>
    </source>
</reference>
<dbReference type="InterPro" id="IPR005225">
    <property type="entry name" value="Small_GTP-bd"/>
</dbReference>
<keyword evidence="5" id="KW-0479">Metal-binding</keyword>
<sequence length="182" mass="20104">MGAVISSLWDRLYGRRAYRICMVGLDGAGKTTLLYRLRLGEVVETTPTIGCNVETVRWGNVQLQVWDLSGQQGLRASWQAYFAGTDALIVVADAADVARLGELRTELERVLQMEAVADAVVLVWANKQDKHGEAVSAVEVSERLRLHQRKQADWHIEPCSAVTGDGLEAGMRWLVDALAARE</sequence>
<dbReference type="PROSITE" id="PS51419">
    <property type="entry name" value="RAB"/>
    <property type="match status" value="1"/>
</dbReference>
<dbReference type="SMART" id="SM00177">
    <property type="entry name" value="ARF"/>
    <property type="match status" value="1"/>
</dbReference>
<organism evidence="7 8">
    <name type="scientific">Cyanidium caldarium</name>
    <name type="common">Red alga</name>
    <dbReference type="NCBI Taxonomy" id="2771"/>
    <lineage>
        <taxon>Eukaryota</taxon>
        <taxon>Rhodophyta</taxon>
        <taxon>Bangiophyceae</taxon>
        <taxon>Cyanidiales</taxon>
        <taxon>Cyanidiaceae</taxon>
        <taxon>Cyanidium</taxon>
    </lineage>
</organism>
<dbReference type="GO" id="GO:0030010">
    <property type="term" value="P:establishment of cell polarity"/>
    <property type="evidence" value="ECO:0007669"/>
    <property type="project" value="UniProtKB-ARBA"/>
</dbReference>
<feature type="binding site" evidence="4">
    <location>
        <begin position="24"/>
        <end position="31"/>
    </location>
    <ligand>
        <name>GTP</name>
        <dbReference type="ChEBI" id="CHEBI:37565"/>
    </ligand>
</feature>
<feature type="binding site" evidence="4">
    <location>
        <begin position="126"/>
        <end position="129"/>
    </location>
    <ligand>
        <name>GTP</name>
        <dbReference type="ChEBI" id="CHEBI:37565"/>
    </ligand>
</feature>
<dbReference type="AlphaFoldDB" id="A0AAV9IYN5"/>
<protein>
    <recommendedName>
        <fullName evidence="9">ADP-ribosylation factor</fullName>
    </recommendedName>
</protein>
<dbReference type="SMART" id="SM00178">
    <property type="entry name" value="SAR"/>
    <property type="match status" value="1"/>
</dbReference>
<evidence type="ECO:0000256" key="5">
    <source>
        <dbReference type="PIRSR" id="PIRSR606689-2"/>
    </source>
</evidence>
<dbReference type="SMART" id="SM00175">
    <property type="entry name" value="RAB"/>
    <property type="match status" value="1"/>
</dbReference>
<dbReference type="InterPro" id="IPR027417">
    <property type="entry name" value="P-loop_NTPase"/>
</dbReference>
<accession>A0AAV9IYN5</accession>
<dbReference type="GO" id="GO:0046872">
    <property type="term" value="F:metal ion binding"/>
    <property type="evidence" value="ECO:0007669"/>
    <property type="project" value="UniProtKB-KW"/>
</dbReference>
<evidence type="ECO:0000256" key="3">
    <source>
        <dbReference type="ARBA" id="ARBA00023134"/>
    </source>
</evidence>
<dbReference type="Proteomes" id="UP001301350">
    <property type="component" value="Unassembled WGS sequence"/>
</dbReference>
<dbReference type="InterPro" id="IPR024156">
    <property type="entry name" value="Small_GTPase_ARF"/>
</dbReference>
<comment type="caution">
    <text evidence="7">The sequence shown here is derived from an EMBL/GenBank/DDBJ whole genome shotgun (WGS) entry which is preliminary data.</text>
</comment>
<evidence type="ECO:0000256" key="4">
    <source>
        <dbReference type="PIRSR" id="PIRSR606689-1"/>
    </source>
</evidence>
<feature type="binding site" evidence="5">
    <location>
        <position position="48"/>
    </location>
    <ligand>
        <name>Mg(2+)</name>
        <dbReference type="ChEBI" id="CHEBI:18420"/>
    </ligand>
</feature>
<dbReference type="GO" id="GO:0005525">
    <property type="term" value="F:GTP binding"/>
    <property type="evidence" value="ECO:0007669"/>
    <property type="project" value="UniProtKB-KW"/>
</dbReference>
<evidence type="ECO:0000256" key="1">
    <source>
        <dbReference type="ARBA" id="ARBA00010290"/>
    </source>
</evidence>
<feature type="binding site" evidence="5">
    <location>
        <position position="31"/>
    </location>
    <ligand>
        <name>Mg(2+)</name>
        <dbReference type="ChEBI" id="CHEBI:18420"/>
    </ligand>
</feature>
<dbReference type="NCBIfam" id="TIGR00231">
    <property type="entry name" value="small_GTP"/>
    <property type="match status" value="1"/>
</dbReference>
<evidence type="ECO:0000313" key="7">
    <source>
        <dbReference type="EMBL" id="KAK4537382.1"/>
    </source>
</evidence>
<feature type="binding site" evidence="4">
    <location>
        <position position="70"/>
    </location>
    <ligand>
        <name>GTP</name>
        <dbReference type="ChEBI" id="CHEBI:37565"/>
    </ligand>
</feature>
<dbReference type="PROSITE" id="PS51417">
    <property type="entry name" value="ARF"/>
    <property type="match status" value="1"/>
</dbReference>
<evidence type="ECO:0000256" key="6">
    <source>
        <dbReference type="RuleBase" id="RU003925"/>
    </source>
</evidence>
<evidence type="ECO:0000313" key="8">
    <source>
        <dbReference type="Proteomes" id="UP001301350"/>
    </source>
</evidence>
<dbReference type="SUPFAM" id="SSF52540">
    <property type="entry name" value="P-loop containing nucleoside triphosphate hydrolases"/>
    <property type="match status" value="1"/>
</dbReference>
<keyword evidence="3 4" id="KW-0342">GTP-binding</keyword>
<comment type="similarity">
    <text evidence="1 6">Belongs to the small GTPase superfamily. Arf family.</text>
</comment>
<dbReference type="GO" id="GO:0003924">
    <property type="term" value="F:GTPase activity"/>
    <property type="evidence" value="ECO:0007669"/>
    <property type="project" value="InterPro"/>
</dbReference>
<keyword evidence="5" id="KW-0460">Magnesium</keyword>
<name>A0AAV9IYN5_CYACA</name>
<dbReference type="InterPro" id="IPR006689">
    <property type="entry name" value="Small_GTPase_ARF/SAR"/>
</dbReference>
<proteinExistence type="inferred from homology"/>
<dbReference type="Pfam" id="PF00025">
    <property type="entry name" value="Arf"/>
    <property type="match status" value="1"/>
</dbReference>
<keyword evidence="8" id="KW-1185">Reference proteome</keyword>
<evidence type="ECO:0008006" key="9">
    <source>
        <dbReference type="Google" id="ProtNLM"/>
    </source>
</evidence>
<evidence type="ECO:0000256" key="2">
    <source>
        <dbReference type="ARBA" id="ARBA00022741"/>
    </source>
</evidence>
<dbReference type="PANTHER" id="PTHR11711">
    <property type="entry name" value="ADP RIBOSYLATION FACTOR-RELATED"/>
    <property type="match status" value="1"/>
</dbReference>
<gene>
    <name evidence="7" type="ORF">CDCA_CDCA12G3407</name>
</gene>
<dbReference type="Gene3D" id="3.40.50.300">
    <property type="entry name" value="P-loop containing nucleotide triphosphate hydrolases"/>
    <property type="match status" value="1"/>
</dbReference>
<dbReference type="EMBL" id="JANCYW010000012">
    <property type="protein sequence ID" value="KAK4537382.1"/>
    <property type="molecule type" value="Genomic_DNA"/>
</dbReference>
<dbReference type="FunFam" id="3.40.50.300:FF:000412">
    <property type="entry name" value="ADP-ribosylation factor 1"/>
    <property type="match status" value="1"/>
</dbReference>
<dbReference type="PRINTS" id="PR00328">
    <property type="entry name" value="SAR1GTPBP"/>
</dbReference>
<keyword evidence="2 4" id="KW-0547">Nucleotide-binding</keyword>